<dbReference type="AlphaFoldDB" id="A0AAW1CJR0"/>
<gene>
    <name evidence="1" type="ORF">O3M35_003257</name>
</gene>
<accession>A0AAW1CJR0</accession>
<reference evidence="1 2" key="1">
    <citation type="submission" date="2022-12" db="EMBL/GenBank/DDBJ databases">
        <title>Chromosome-level genome assembly of true bugs.</title>
        <authorList>
            <person name="Ma L."/>
            <person name="Li H."/>
        </authorList>
    </citation>
    <scope>NUCLEOTIDE SEQUENCE [LARGE SCALE GENOMIC DNA]</scope>
    <source>
        <strain evidence="1">Lab_2022b</strain>
    </source>
</reference>
<evidence type="ECO:0000313" key="2">
    <source>
        <dbReference type="Proteomes" id="UP001461498"/>
    </source>
</evidence>
<evidence type="ECO:0000313" key="1">
    <source>
        <dbReference type="EMBL" id="KAK9498677.1"/>
    </source>
</evidence>
<protein>
    <submittedName>
        <fullName evidence="1">Uncharacterized protein</fullName>
    </submittedName>
</protein>
<dbReference type="EMBL" id="JAPXFL010000012">
    <property type="protein sequence ID" value="KAK9498677.1"/>
    <property type="molecule type" value="Genomic_DNA"/>
</dbReference>
<keyword evidence="2" id="KW-1185">Reference proteome</keyword>
<organism evidence="1 2">
    <name type="scientific">Rhynocoris fuscipes</name>
    <dbReference type="NCBI Taxonomy" id="488301"/>
    <lineage>
        <taxon>Eukaryota</taxon>
        <taxon>Metazoa</taxon>
        <taxon>Ecdysozoa</taxon>
        <taxon>Arthropoda</taxon>
        <taxon>Hexapoda</taxon>
        <taxon>Insecta</taxon>
        <taxon>Pterygota</taxon>
        <taxon>Neoptera</taxon>
        <taxon>Paraneoptera</taxon>
        <taxon>Hemiptera</taxon>
        <taxon>Heteroptera</taxon>
        <taxon>Panheteroptera</taxon>
        <taxon>Cimicomorpha</taxon>
        <taxon>Reduviidae</taxon>
        <taxon>Harpactorinae</taxon>
        <taxon>Harpactorini</taxon>
        <taxon>Rhynocoris</taxon>
    </lineage>
</organism>
<sequence>MKTGNVDSSSTNQFTSVYSNMNKRYDDDDDDELDSAKQFIKEISKLNIPYRNIPKQNFDGSVEDENTSFEKEPEVHDYNHYGSEEVHQKKRPVSITYFPPSSETTYPEQSYKVVEKIPDDTKYIPPKQKIVPVPPPCIRYKIPNQVKSTKTPKLSLPIVRTTAFIEEDWGYHSKTPINNKFNYPRVKMSYPNTFKKYNKPMPRVNNIIIRKRKIPTRVIKQIHIHHHIPKLKQKRPVEMHIHKTIDDFPPPPTFNPNDENSFQMFVRRMQKDSYIK</sequence>
<name>A0AAW1CJR0_9HEMI</name>
<dbReference type="Proteomes" id="UP001461498">
    <property type="component" value="Unassembled WGS sequence"/>
</dbReference>
<proteinExistence type="predicted"/>
<comment type="caution">
    <text evidence="1">The sequence shown here is derived from an EMBL/GenBank/DDBJ whole genome shotgun (WGS) entry which is preliminary data.</text>
</comment>